<organism evidence="2 3">
    <name type="scientific">Coniosporium apollinis</name>
    <dbReference type="NCBI Taxonomy" id="61459"/>
    <lineage>
        <taxon>Eukaryota</taxon>
        <taxon>Fungi</taxon>
        <taxon>Dikarya</taxon>
        <taxon>Ascomycota</taxon>
        <taxon>Pezizomycotina</taxon>
        <taxon>Dothideomycetes</taxon>
        <taxon>Dothideomycetes incertae sedis</taxon>
        <taxon>Coniosporium</taxon>
    </lineage>
</organism>
<dbReference type="Proteomes" id="UP001172684">
    <property type="component" value="Unassembled WGS sequence"/>
</dbReference>
<evidence type="ECO:0000256" key="1">
    <source>
        <dbReference type="SAM" id="MobiDB-lite"/>
    </source>
</evidence>
<proteinExistence type="predicted"/>
<sequence length="179" mass="19512">MGINWKTHESKERLLASICAYLMDANGGKVVTLDYKKMAFYFGQGATYDSIEGQFRLFKKAGKDLITEAETEGRSELPARGKSAPNTPRKPKAPKKAAGSQDGVMTGRVTKNTSPKKGSKVKQEKLSSATSSFFADTPESMIDAVDGDDEMPFSATHGQFDDRFNPVSEFDELDLGLGI</sequence>
<evidence type="ECO:0000313" key="3">
    <source>
        <dbReference type="Proteomes" id="UP001172684"/>
    </source>
</evidence>
<reference evidence="2" key="1">
    <citation type="submission" date="2022-10" db="EMBL/GenBank/DDBJ databases">
        <title>Culturing micro-colonial fungi from biological soil crusts in the Mojave desert and describing Neophaeococcomyces mojavensis, and introducing the new genera and species Taxawa tesnikishii.</title>
        <authorList>
            <person name="Kurbessoian T."/>
            <person name="Stajich J.E."/>
        </authorList>
    </citation>
    <scope>NUCLEOTIDE SEQUENCE</scope>
    <source>
        <strain evidence="2">TK_1</strain>
    </source>
</reference>
<dbReference type="EMBL" id="JAPDRL010000100">
    <property type="protein sequence ID" value="KAJ9657473.1"/>
    <property type="molecule type" value="Genomic_DNA"/>
</dbReference>
<keyword evidence="3" id="KW-1185">Reference proteome</keyword>
<protein>
    <submittedName>
        <fullName evidence="2">Uncharacterized protein</fullName>
    </submittedName>
</protein>
<gene>
    <name evidence="2" type="ORF">H2201_008163</name>
</gene>
<accession>A0ABQ9NKG5</accession>
<feature type="region of interest" description="Disordered" evidence="1">
    <location>
        <begin position="69"/>
        <end position="164"/>
    </location>
</feature>
<evidence type="ECO:0000313" key="2">
    <source>
        <dbReference type="EMBL" id="KAJ9657473.1"/>
    </source>
</evidence>
<name>A0ABQ9NKG5_9PEZI</name>
<comment type="caution">
    <text evidence="2">The sequence shown here is derived from an EMBL/GenBank/DDBJ whole genome shotgun (WGS) entry which is preliminary data.</text>
</comment>
<feature type="compositionally biased region" description="Basic and acidic residues" evidence="1">
    <location>
        <begin position="69"/>
        <end position="79"/>
    </location>
</feature>